<protein>
    <submittedName>
        <fullName evidence="3">Alpha/beta fold hydrolase</fullName>
    </submittedName>
</protein>
<evidence type="ECO:0000256" key="1">
    <source>
        <dbReference type="ARBA" id="ARBA00022801"/>
    </source>
</evidence>
<dbReference type="RefSeq" id="WP_340360738.1">
    <property type="nucleotide sequence ID" value="NZ_JBBKZU010000021.1"/>
</dbReference>
<feature type="domain" description="AB hydrolase-1" evidence="2">
    <location>
        <begin position="26"/>
        <end position="267"/>
    </location>
</feature>
<dbReference type="EMBL" id="JBBKZU010000021">
    <property type="protein sequence ID" value="MEJ8815533.1"/>
    <property type="molecule type" value="Genomic_DNA"/>
</dbReference>
<comment type="caution">
    <text evidence="3">The sequence shown here is derived from an EMBL/GenBank/DDBJ whole genome shotgun (WGS) entry which is preliminary data.</text>
</comment>
<dbReference type="InterPro" id="IPR029058">
    <property type="entry name" value="AB_hydrolase_fold"/>
</dbReference>
<dbReference type="PRINTS" id="PR00111">
    <property type="entry name" value="ABHYDROLASE"/>
</dbReference>
<dbReference type="Pfam" id="PF00561">
    <property type="entry name" value="Abhydrolase_1"/>
    <property type="match status" value="1"/>
</dbReference>
<sequence length="282" mass="31620">MTDIRSNYADLGDGLVHYLTAGKGEPLVLLHGIPQTSYEWRHVIPMLADRFQIVAPDLRGLGDSSRAASGFDKKTVAGDVWRLLSEHLKIDSFFLVGHDWGGPTAFALACAHQEAVRRLAILDVAIPGDGADFSQGGRRWHHALFRTPHLPEALLHDREHIYFDWLFDNYGYLPNSVTEVDRTEYLRTYRKPGAMSAMFGYYRALPQDAEDNRAFLATNGKLRMPVLALGGDKAFGRGIETLESLQRVAENVRGGLIPNSGHWVTEEQPEFVAGELRKFFLE</sequence>
<proteinExistence type="predicted"/>
<reference evidence="3 4" key="1">
    <citation type="submission" date="2024-03" db="EMBL/GenBank/DDBJ databases">
        <title>Novel species of the genus Variovorax.</title>
        <authorList>
            <person name="Liu Q."/>
            <person name="Xin Y.-H."/>
        </authorList>
    </citation>
    <scope>NUCLEOTIDE SEQUENCE [LARGE SCALE GENOMIC DNA]</scope>
    <source>
        <strain evidence="3 4">KACC 18899</strain>
    </source>
</reference>
<organism evidence="3 4">
    <name type="scientific">Variovorax ureilyticus</name>
    <dbReference type="NCBI Taxonomy" id="1836198"/>
    <lineage>
        <taxon>Bacteria</taxon>
        <taxon>Pseudomonadati</taxon>
        <taxon>Pseudomonadota</taxon>
        <taxon>Betaproteobacteria</taxon>
        <taxon>Burkholderiales</taxon>
        <taxon>Comamonadaceae</taxon>
        <taxon>Variovorax</taxon>
    </lineage>
</organism>
<dbReference type="Proteomes" id="UP001365846">
    <property type="component" value="Unassembled WGS sequence"/>
</dbReference>
<dbReference type="Gene3D" id="3.40.50.1820">
    <property type="entry name" value="alpha/beta hydrolase"/>
    <property type="match status" value="1"/>
</dbReference>
<evidence type="ECO:0000259" key="2">
    <source>
        <dbReference type="Pfam" id="PF00561"/>
    </source>
</evidence>
<keyword evidence="1 3" id="KW-0378">Hydrolase</keyword>
<evidence type="ECO:0000313" key="3">
    <source>
        <dbReference type="EMBL" id="MEJ8815533.1"/>
    </source>
</evidence>
<dbReference type="GO" id="GO:0016787">
    <property type="term" value="F:hydrolase activity"/>
    <property type="evidence" value="ECO:0007669"/>
    <property type="project" value="UniProtKB-KW"/>
</dbReference>
<keyword evidence="4" id="KW-1185">Reference proteome</keyword>
<name>A0ABU8VPR1_9BURK</name>
<accession>A0ABU8VPR1</accession>
<dbReference type="InterPro" id="IPR000639">
    <property type="entry name" value="Epox_hydrolase-like"/>
</dbReference>
<dbReference type="InterPro" id="IPR000073">
    <property type="entry name" value="AB_hydrolase_1"/>
</dbReference>
<dbReference type="PRINTS" id="PR00412">
    <property type="entry name" value="EPOXHYDRLASE"/>
</dbReference>
<dbReference type="PANTHER" id="PTHR43329">
    <property type="entry name" value="EPOXIDE HYDROLASE"/>
    <property type="match status" value="1"/>
</dbReference>
<evidence type="ECO:0000313" key="4">
    <source>
        <dbReference type="Proteomes" id="UP001365846"/>
    </source>
</evidence>
<gene>
    <name evidence="3" type="ORF">WKW77_31030</name>
</gene>
<dbReference type="SUPFAM" id="SSF53474">
    <property type="entry name" value="alpha/beta-Hydrolases"/>
    <property type="match status" value="1"/>
</dbReference>